<dbReference type="Gene3D" id="2.180.10.10">
    <property type="entry name" value="RHS repeat-associated core"/>
    <property type="match status" value="1"/>
</dbReference>
<name>A0ABN0NNA4_9BACT</name>
<evidence type="ECO:0000313" key="1">
    <source>
        <dbReference type="EMBL" id="ERJ70824.1"/>
    </source>
</evidence>
<dbReference type="EMBL" id="AWUY01000369">
    <property type="protein sequence ID" value="ERJ70824.1"/>
    <property type="molecule type" value="Genomic_DNA"/>
</dbReference>
<gene>
    <name evidence="1" type="ORF">HMPREF0653_02812</name>
</gene>
<accession>A0ABN0NNA4</accession>
<sequence length="152" mass="17807">MQAHYGWQEGDTAYEWYGNGMLKSVRTLDVATIRFEYEALGRRTLKETHDTCHRYAWDGNVLLHEWSYGRREKPRMEKDELGRIRYDRQELHTNLITWVYDGGSYTPVAKLTEDDSYTIVQDYLGTSIQALGSKGEIIWDCILDIYGDVLEL</sequence>
<comment type="caution">
    <text evidence="1">The sequence shown here is derived from an EMBL/GenBank/DDBJ whole genome shotgun (WGS) entry which is preliminary data.</text>
</comment>
<proteinExistence type="predicted"/>
<dbReference type="Proteomes" id="UP000016660">
    <property type="component" value="Unassembled WGS sequence"/>
</dbReference>
<protein>
    <submittedName>
        <fullName evidence="1">Uncharacterized protein</fullName>
    </submittedName>
</protein>
<reference evidence="1 2" key="1">
    <citation type="submission" date="2013-06" db="EMBL/GenBank/DDBJ databases">
        <authorList>
            <person name="Weinstock G."/>
            <person name="Sodergren E."/>
            <person name="Lobos E.A."/>
            <person name="Fulton L."/>
            <person name="Fulton R."/>
            <person name="Courtney L."/>
            <person name="Fronick C."/>
            <person name="O'Laughlin M."/>
            <person name="Godfrey J."/>
            <person name="Wilson R.M."/>
            <person name="Miner T."/>
            <person name="Farmer C."/>
            <person name="Delehaunty K."/>
            <person name="Cordes M."/>
            <person name="Minx P."/>
            <person name="Tomlinson C."/>
            <person name="Chen J."/>
            <person name="Wollam A."/>
            <person name="Pepin K.H."/>
            <person name="Bhonagiri V."/>
            <person name="Zhang X."/>
            <person name="Warren W."/>
            <person name="Mitreva M."/>
            <person name="Mardis E.R."/>
            <person name="Wilson R.K."/>
        </authorList>
    </citation>
    <scope>NUCLEOTIDE SEQUENCE [LARGE SCALE GENOMIC DNA]</scope>
    <source>
        <strain evidence="1 2">ATCC 29426</strain>
    </source>
</reference>
<organism evidence="1 2">
    <name type="scientific">Prevotella disiens JCM 6334 = ATCC 29426</name>
    <dbReference type="NCBI Taxonomy" id="1235811"/>
    <lineage>
        <taxon>Bacteria</taxon>
        <taxon>Pseudomonadati</taxon>
        <taxon>Bacteroidota</taxon>
        <taxon>Bacteroidia</taxon>
        <taxon>Bacteroidales</taxon>
        <taxon>Prevotellaceae</taxon>
        <taxon>Prevotella</taxon>
    </lineage>
</organism>
<evidence type="ECO:0000313" key="2">
    <source>
        <dbReference type="Proteomes" id="UP000016660"/>
    </source>
</evidence>
<keyword evidence="2" id="KW-1185">Reference proteome</keyword>